<evidence type="ECO:0000313" key="4">
    <source>
        <dbReference type="Proteomes" id="UP000274922"/>
    </source>
</evidence>
<name>A0A4P9X456_9FUNG</name>
<dbReference type="InterPro" id="IPR002939">
    <property type="entry name" value="DnaJ_C"/>
</dbReference>
<keyword evidence="4" id="KW-1185">Reference proteome</keyword>
<dbReference type="PRINTS" id="PR00625">
    <property type="entry name" value="JDOMAIN"/>
</dbReference>
<evidence type="ECO:0000313" key="3">
    <source>
        <dbReference type="EMBL" id="RKO99824.1"/>
    </source>
</evidence>
<keyword evidence="1" id="KW-0143">Chaperone</keyword>
<dbReference type="GO" id="GO:0051082">
    <property type="term" value="F:unfolded protein binding"/>
    <property type="evidence" value="ECO:0007669"/>
    <property type="project" value="InterPro"/>
</dbReference>
<dbReference type="InterPro" id="IPR008971">
    <property type="entry name" value="HSP40/DnaJ_pept-bd"/>
</dbReference>
<dbReference type="SUPFAM" id="SSF46565">
    <property type="entry name" value="Chaperone J-domain"/>
    <property type="match status" value="1"/>
</dbReference>
<dbReference type="InterPro" id="IPR051339">
    <property type="entry name" value="DnaJ_subfamily_B"/>
</dbReference>
<proteinExistence type="predicted"/>
<evidence type="ECO:0000256" key="1">
    <source>
        <dbReference type="ARBA" id="ARBA00023186"/>
    </source>
</evidence>
<dbReference type="EMBL" id="ML014254">
    <property type="protein sequence ID" value="RKO99824.1"/>
    <property type="molecule type" value="Genomic_DNA"/>
</dbReference>
<dbReference type="PANTHER" id="PTHR24078:SF553">
    <property type="entry name" value="DNAJ HOMOLOG SUBFAMILY B MEMBER 5"/>
    <property type="match status" value="1"/>
</dbReference>
<dbReference type="Gene3D" id="1.10.287.110">
    <property type="entry name" value="DnaJ domain"/>
    <property type="match status" value="1"/>
</dbReference>
<dbReference type="SMART" id="SM00271">
    <property type="entry name" value="DnaJ"/>
    <property type="match status" value="1"/>
</dbReference>
<dbReference type="OrthoDB" id="10250354at2759"/>
<dbReference type="Gene3D" id="2.60.260.20">
    <property type="entry name" value="Urease metallochaperone UreE, N-terminal domain"/>
    <property type="match status" value="2"/>
</dbReference>
<dbReference type="SUPFAM" id="SSF49493">
    <property type="entry name" value="HSP40/DnaJ peptide-binding domain"/>
    <property type="match status" value="2"/>
</dbReference>
<gene>
    <name evidence="3" type="ORF">CXG81DRAFT_27450</name>
</gene>
<dbReference type="FunFam" id="2.60.260.20:FF:000013">
    <property type="entry name" value="DnaJ subfamily B member 11"/>
    <property type="match status" value="1"/>
</dbReference>
<feature type="domain" description="J" evidence="2">
    <location>
        <begin position="10"/>
        <end position="75"/>
    </location>
</feature>
<dbReference type="Proteomes" id="UP000274922">
    <property type="component" value="Unassembled WGS sequence"/>
</dbReference>
<dbReference type="AlphaFoldDB" id="A0A4P9X456"/>
<evidence type="ECO:0000259" key="2">
    <source>
        <dbReference type="PROSITE" id="PS50076"/>
    </source>
</evidence>
<dbReference type="CDD" id="cd10747">
    <property type="entry name" value="DnaJ_C"/>
    <property type="match status" value="1"/>
</dbReference>
<dbReference type="GO" id="GO:0051087">
    <property type="term" value="F:protein-folding chaperone binding"/>
    <property type="evidence" value="ECO:0007669"/>
    <property type="project" value="TreeGrafter"/>
</dbReference>
<protein>
    <recommendedName>
        <fullName evidence="2">J domain-containing protein</fullName>
    </recommendedName>
</protein>
<dbReference type="Pfam" id="PF01556">
    <property type="entry name" value="DnaJ_C"/>
    <property type="match status" value="1"/>
</dbReference>
<dbReference type="GO" id="GO:0005829">
    <property type="term" value="C:cytosol"/>
    <property type="evidence" value="ECO:0007669"/>
    <property type="project" value="TreeGrafter"/>
</dbReference>
<dbReference type="PROSITE" id="PS50076">
    <property type="entry name" value="DNAJ_2"/>
    <property type="match status" value="1"/>
</dbReference>
<sequence>MATTSGSYKNYYAILGIERHATLQHIQEAYRNQALHCHPDKAADPAAALPRFLDLSEAYDVLSVPERRALYHEGGYPALARNYRYHGDPMATFTAVLGGANPFSAFLHPSVLGGDGKRPERHAASFAAGFGGLHGMAATADAHADAADGGVIPSQTVPSPDQTVVLPVTLEEIDAGCTKRLTYDRVTLGADQATLTVPTPHTVNVAVGRGWPSGTTLRFRGQGSVARIGATPGDLVVVLQEAPHPRFTRKGADLELATEVSLVQALTGLVMDVPTLDGRLLKIPITETVQPNYVKIVVGEGLVKPRAPGALPGGKREAETRGDLRLAFTVRFPTSCTDEQKAVLKQVFRH</sequence>
<dbReference type="InterPro" id="IPR036869">
    <property type="entry name" value="J_dom_sf"/>
</dbReference>
<dbReference type="STRING" id="1555241.A0A4P9X456"/>
<dbReference type="PANTHER" id="PTHR24078">
    <property type="entry name" value="DNAJ HOMOLOG SUBFAMILY C MEMBER"/>
    <property type="match status" value="1"/>
</dbReference>
<dbReference type="Pfam" id="PF00226">
    <property type="entry name" value="DnaJ"/>
    <property type="match status" value="1"/>
</dbReference>
<organism evidence="3 4">
    <name type="scientific">Caulochytrium protostelioides</name>
    <dbReference type="NCBI Taxonomy" id="1555241"/>
    <lineage>
        <taxon>Eukaryota</taxon>
        <taxon>Fungi</taxon>
        <taxon>Fungi incertae sedis</taxon>
        <taxon>Chytridiomycota</taxon>
        <taxon>Chytridiomycota incertae sedis</taxon>
        <taxon>Chytridiomycetes</taxon>
        <taxon>Caulochytriales</taxon>
        <taxon>Caulochytriaceae</taxon>
        <taxon>Caulochytrium</taxon>
    </lineage>
</organism>
<accession>A0A4P9X456</accession>
<dbReference type="GO" id="GO:0006457">
    <property type="term" value="P:protein folding"/>
    <property type="evidence" value="ECO:0007669"/>
    <property type="project" value="InterPro"/>
</dbReference>
<reference evidence="4" key="1">
    <citation type="journal article" date="2018" name="Nat. Microbiol.">
        <title>Leveraging single-cell genomics to expand the fungal tree of life.</title>
        <authorList>
            <person name="Ahrendt S.R."/>
            <person name="Quandt C.A."/>
            <person name="Ciobanu D."/>
            <person name="Clum A."/>
            <person name="Salamov A."/>
            <person name="Andreopoulos B."/>
            <person name="Cheng J.F."/>
            <person name="Woyke T."/>
            <person name="Pelin A."/>
            <person name="Henrissat B."/>
            <person name="Reynolds N.K."/>
            <person name="Benny G.L."/>
            <person name="Smith M.E."/>
            <person name="James T.Y."/>
            <person name="Grigoriev I.V."/>
        </authorList>
    </citation>
    <scope>NUCLEOTIDE SEQUENCE [LARGE SCALE GENOMIC DNA]</scope>
    <source>
        <strain evidence="4">ATCC 52028</strain>
    </source>
</reference>
<dbReference type="CDD" id="cd06257">
    <property type="entry name" value="DnaJ"/>
    <property type="match status" value="1"/>
</dbReference>
<dbReference type="InterPro" id="IPR001623">
    <property type="entry name" value="DnaJ_domain"/>
</dbReference>